<name>D7L0Q2_ARALL</name>
<dbReference type="InterPro" id="IPR004146">
    <property type="entry name" value="DC1"/>
</dbReference>
<reference evidence="4" key="1">
    <citation type="journal article" date="2011" name="Nat. Genet.">
        <title>The Arabidopsis lyrata genome sequence and the basis of rapid genome size change.</title>
        <authorList>
            <person name="Hu T.T."/>
            <person name="Pattyn P."/>
            <person name="Bakker E.G."/>
            <person name="Cao J."/>
            <person name="Cheng J.-F."/>
            <person name="Clark R.M."/>
            <person name="Fahlgren N."/>
            <person name="Fawcett J.A."/>
            <person name="Grimwood J."/>
            <person name="Gundlach H."/>
            <person name="Haberer G."/>
            <person name="Hollister J.D."/>
            <person name="Ossowski S."/>
            <person name="Ottilar R.P."/>
            <person name="Salamov A.A."/>
            <person name="Schneeberger K."/>
            <person name="Spannagl M."/>
            <person name="Wang X."/>
            <person name="Yang L."/>
            <person name="Nasrallah M.E."/>
            <person name="Bergelson J."/>
            <person name="Carrington J.C."/>
            <person name="Gaut B.S."/>
            <person name="Schmutz J."/>
            <person name="Mayer K.F.X."/>
            <person name="Van de Peer Y."/>
            <person name="Grigoriev I.V."/>
            <person name="Nordborg M."/>
            <person name="Weigel D."/>
            <person name="Guo Y.-L."/>
        </authorList>
    </citation>
    <scope>NUCLEOTIDE SEQUENCE [LARGE SCALE GENOMIC DNA]</scope>
    <source>
        <strain evidence="4">cv. MN47</strain>
    </source>
</reference>
<proteinExistence type="predicted"/>
<gene>
    <name evidence="3" type="ORF">ARALYDRAFT_898562</name>
</gene>
<feature type="domain" description="DC1" evidence="2">
    <location>
        <begin position="65"/>
        <end position="112"/>
    </location>
</feature>
<dbReference type="Pfam" id="PF03107">
    <property type="entry name" value="C1_2"/>
    <property type="match status" value="1"/>
</dbReference>
<keyword evidence="1" id="KW-0677">Repeat</keyword>
<dbReference type="AlphaFoldDB" id="D7L0Q2"/>
<organism evidence="4">
    <name type="scientific">Arabidopsis lyrata subsp. lyrata</name>
    <name type="common">Lyre-leaved rock-cress</name>
    <dbReference type="NCBI Taxonomy" id="81972"/>
    <lineage>
        <taxon>Eukaryota</taxon>
        <taxon>Viridiplantae</taxon>
        <taxon>Streptophyta</taxon>
        <taxon>Embryophyta</taxon>
        <taxon>Tracheophyta</taxon>
        <taxon>Spermatophyta</taxon>
        <taxon>Magnoliopsida</taxon>
        <taxon>eudicotyledons</taxon>
        <taxon>Gunneridae</taxon>
        <taxon>Pentapetalae</taxon>
        <taxon>rosids</taxon>
        <taxon>malvids</taxon>
        <taxon>Brassicales</taxon>
        <taxon>Brassicaceae</taxon>
        <taxon>Camelineae</taxon>
        <taxon>Arabidopsis</taxon>
    </lineage>
</organism>
<protein>
    <recommendedName>
        <fullName evidence="2">DC1 domain-containing protein</fullName>
    </recommendedName>
</protein>
<dbReference type="EMBL" id="GL348715">
    <property type="protein sequence ID" value="EFH61686.1"/>
    <property type="molecule type" value="Genomic_DNA"/>
</dbReference>
<keyword evidence="4" id="KW-1185">Reference proteome</keyword>
<evidence type="ECO:0000256" key="1">
    <source>
        <dbReference type="ARBA" id="ARBA00022737"/>
    </source>
</evidence>
<dbReference type="InterPro" id="IPR046349">
    <property type="entry name" value="C1-like_sf"/>
</dbReference>
<dbReference type="Proteomes" id="UP000008694">
    <property type="component" value="Unassembled WGS sequence"/>
</dbReference>
<evidence type="ECO:0000313" key="3">
    <source>
        <dbReference type="EMBL" id="EFH61686.1"/>
    </source>
</evidence>
<evidence type="ECO:0000259" key="2">
    <source>
        <dbReference type="Pfam" id="PF03107"/>
    </source>
</evidence>
<evidence type="ECO:0000313" key="4">
    <source>
        <dbReference type="Proteomes" id="UP000008694"/>
    </source>
</evidence>
<sequence>MPLCLFSEFWYEEDEFRCIHFRELPIRPPSFSDARIRRFSHPSLRLVQQYKGFHKECIEPISKHPYHPKHSLRLFQRINGFYSRKRCLCCLNYTYRQYVCSICDFTICDDCARELLEISKMCILRTK</sequence>
<dbReference type="STRING" id="81972.D7L0Q2"/>
<dbReference type="SUPFAM" id="SSF57889">
    <property type="entry name" value="Cysteine-rich domain"/>
    <property type="match status" value="1"/>
</dbReference>
<dbReference type="HOGENOM" id="CLU_1973535_0_0_1"/>
<dbReference type="Gramene" id="scaffold_302532.1">
    <property type="protein sequence ID" value="scaffold_302532.1"/>
    <property type="gene ID" value="scaffold_302532.1"/>
</dbReference>
<accession>D7L0Q2</accession>